<dbReference type="Proteomes" id="UP000007431">
    <property type="component" value="Unassembled WGS sequence"/>
</dbReference>
<dbReference type="SUPFAM" id="SSF52047">
    <property type="entry name" value="RNI-like"/>
    <property type="match status" value="1"/>
</dbReference>
<sequence length="555" mass="62370">MPHKNMRTCIVNRDSVTLCTWCLSVFTRGSSPVKALFAVTTVMGELLLENRKLEHRLCEHCDHTFWAQLHVPPLGANNAILRNRYLLAATDSMPALERSRASTQKCLADLDLEIEGLQKALQWALGARTEVKHLLDVQDAYFAPVRKLPTEILFEIFFLCCGQSTSLVGERCTPLDLSAVCKFWRDTMLSIPEIWTNFELYSDDQQSGPVNRDLLAPRLKAFLAHSRDLPLPQRIEYFADPESNLGRWNAVAFDIFLQYSHRWTSLRIVPGVARAEASPDFDVLRGRPLSCLTTLEGNVTDICEAGIGGLFMIPTLRCLKLTHKSSTDFAWPELPWMQIEELRTNSCARHAYSVLCRCQNVEVYSHKTTVEEPLSSDGLLNTVLPRLRHLSLDVACEASITLLGFLVTPVLEVLSLAYAPGFLLNDRRHVERLVARSSCRLRELHLSGAPEAEQECVLSLGDLTMLDIGSGISISSPHIRRTLLEELGVLDGHGAPRVLPRLQTLHLWALAPRHELLTSALEEMVLARRAMGFPLKANLVYFHPITHEIVDAEFT</sequence>
<dbReference type="KEGG" id="scm:SCHCO_02706341"/>
<dbReference type="OrthoDB" id="3365698at2759"/>
<reference evidence="1 2" key="1">
    <citation type="journal article" date="2010" name="Nat. Biotechnol.">
        <title>Genome sequence of the model mushroom Schizophyllum commune.</title>
        <authorList>
            <person name="Ohm R.A."/>
            <person name="de Jong J.F."/>
            <person name="Lugones L.G."/>
            <person name="Aerts A."/>
            <person name="Kothe E."/>
            <person name="Stajich J.E."/>
            <person name="de Vries R.P."/>
            <person name="Record E."/>
            <person name="Levasseur A."/>
            <person name="Baker S.E."/>
            <person name="Bartholomew K.A."/>
            <person name="Coutinho P.M."/>
            <person name="Erdmann S."/>
            <person name="Fowler T.J."/>
            <person name="Gathman A.C."/>
            <person name="Lombard V."/>
            <person name="Henrissat B."/>
            <person name="Knabe N."/>
            <person name="Kuees U."/>
            <person name="Lilly W.W."/>
            <person name="Lindquist E."/>
            <person name="Lucas S."/>
            <person name="Magnuson J.K."/>
            <person name="Piumi F."/>
            <person name="Raudaskoski M."/>
            <person name="Salamov A."/>
            <person name="Schmutz J."/>
            <person name="Schwarze F.W.M.R."/>
            <person name="vanKuyk P.A."/>
            <person name="Horton J.S."/>
            <person name="Grigoriev I.V."/>
            <person name="Woesten H.A.B."/>
        </authorList>
    </citation>
    <scope>NUCLEOTIDE SEQUENCE [LARGE SCALE GENOMIC DNA]</scope>
    <source>
        <strain evidence="2">H4-8 / FGSC 9210</strain>
    </source>
</reference>
<dbReference type="InParanoid" id="D8QIA3"/>
<organism evidence="2">
    <name type="scientific">Schizophyllum commune (strain H4-8 / FGSC 9210)</name>
    <name type="common">Split gill fungus</name>
    <dbReference type="NCBI Taxonomy" id="578458"/>
    <lineage>
        <taxon>Eukaryota</taxon>
        <taxon>Fungi</taxon>
        <taxon>Dikarya</taxon>
        <taxon>Basidiomycota</taxon>
        <taxon>Agaricomycotina</taxon>
        <taxon>Agaricomycetes</taxon>
        <taxon>Agaricomycetidae</taxon>
        <taxon>Agaricales</taxon>
        <taxon>Schizophyllaceae</taxon>
        <taxon>Schizophyllum</taxon>
    </lineage>
</organism>
<evidence type="ECO:0000313" key="2">
    <source>
        <dbReference type="Proteomes" id="UP000007431"/>
    </source>
</evidence>
<dbReference type="VEuPathDB" id="FungiDB:SCHCODRAFT_02706341"/>
<evidence type="ECO:0000313" key="1">
    <source>
        <dbReference type="EMBL" id="EFI92373.1"/>
    </source>
</evidence>
<name>D8QIA3_SCHCM</name>
<gene>
    <name evidence="1" type="ORF">SCHCODRAFT_113630</name>
</gene>
<dbReference type="eggNOG" id="ENOG502R0NS">
    <property type="taxonomic scope" value="Eukaryota"/>
</dbReference>
<dbReference type="HOGENOM" id="CLU_018544_12_2_1"/>
<accession>D8QIA3</accession>
<protein>
    <submittedName>
        <fullName evidence="1">Uncharacterized protein</fullName>
    </submittedName>
</protein>
<keyword evidence="2" id="KW-1185">Reference proteome</keyword>
<dbReference type="AlphaFoldDB" id="D8QIA3"/>
<proteinExistence type="predicted"/>
<dbReference type="OMA" id="CIFTHIN"/>
<feature type="non-terminal residue" evidence="1">
    <location>
        <position position="555"/>
    </location>
</feature>
<dbReference type="EMBL" id="GL377313">
    <property type="protein sequence ID" value="EFI92373.1"/>
    <property type="molecule type" value="Genomic_DNA"/>
</dbReference>
<dbReference type="GeneID" id="9593588"/>